<name>A0A1G1SVS0_9BACT</name>
<dbReference type="SUPFAM" id="SSF48371">
    <property type="entry name" value="ARM repeat"/>
    <property type="match status" value="1"/>
</dbReference>
<dbReference type="InterPro" id="IPR011989">
    <property type="entry name" value="ARM-like"/>
</dbReference>
<dbReference type="InterPro" id="IPR016024">
    <property type="entry name" value="ARM-type_fold"/>
</dbReference>
<dbReference type="AlphaFoldDB" id="A0A1G1SVS0"/>
<evidence type="ECO:0000313" key="1">
    <source>
        <dbReference type="EMBL" id="OGX82722.1"/>
    </source>
</evidence>
<dbReference type="OrthoDB" id="881362at2"/>
<dbReference type="RefSeq" id="WP_070746371.1">
    <property type="nucleotide sequence ID" value="NZ_MDZA01000426.1"/>
</dbReference>
<reference evidence="1 2" key="1">
    <citation type="submission" date="2016-08" db="EMBL/GenBank/DDBJ databases">
        <title>Hymenobacter coccineus sp. nov., Hymenobacter lapidarius sp. nov. and Hymenobacter glacialis sp. nov., isolated from Antarctic soil.</title>
        <authorList>
            <person name="Sedlacek I."/>
            <person name="Kralova S."/>
            <person name="Kyrova K."/>
            <person name="Maslanova I."/>
            <person name="Stankova E."/>
            <person name="Vrbovska V."/>
            <person name="Nemec M."/>
            <person name="Bartak M."/>
            <person name="Svec P."/>
            <person name="Busse H.-J."/>
            <person name="Pantucek R."/>
        </authorList>
    </citation>
    <scope>NUCLEOTIDE SEQUENCE [LARGE SCALE GENOMIC DNA]</scope>
    <source>
        <strain evidence="1 2">CCM 8649</strain>
    </source>
</reference>
<comment type="caution">
    <text evidence="1">The sequence shown here is derived from an EMBL/GenBank/DDBJ whole genome shotgun (WGS) entry which is preliminary data.</text>
</comment>
<organism evidence="1 2">
    <name type="scientific">Hymenobacter coccineus</name>
    <dbReference type="NCBI Taxonomy" id="1908235"/>
    <lineage>
        <taxon>Bacteria</taxon>
        <taxon>Pseudomonadati</taxon>
        <taxon>Bacteroidota</taxon>
        <taxon>Cytophagia</taxon>
        <taxon>Cytophagales</taxon>
        <taxon>Hymenobacteraceae</taxon>
        <taxon>Hymenobacter</taxon>
    </lineage>
</organism>
<dbReference type="Gene3D" id="1.25.10.10">
    <property type="entry name" value="Leucine-rich Repeat Variant"/>
    <property type="match status" value="1"/>
</dbReference>
<dbReference type="EMBL" id="MDZA01000426">
    <property type="protein sequence ID" value="OGX82722.1"/>
    <property type="molecule type" value="Genomic_DNA"/>
</dbReference>
<proteinExistence type="predicted"/>
<dbReference type="Proteomes" id="UP000177506">
    <property type="component" value="Unassembled WGS sequence"/>
</dbReference>
<keyword evidence="2" id="KW-1185">Reference proteome</keyword>
<evidence type="ECO:0000313" key="2">
    <source>
        <dbReference type="Proteomes" id="UP000177506"/>
    </source>
</evidence>
<gene>
    <name evidence="1" type="ORF">BEN49_02300</name>
</gene>
<protein>
    <submittedName>
        <fullName evidence="1">Uncharacterized protein</fullName>
    </submittedName>
</protein>
<sequence length="215" mass="24041">MDTRGLLWLVGNGSQDEFHQALEQLDDGNNRYSELLEIIAESSNNRILFCCLEILIKRYAVQLQNDADVVIPLLLTCLMLDDGPVVDRAGRALNLLDKPGIEALLSAISASPDTAAAANYSGSLRSNSNVFLAAKQVLDLLGKQLDSPNEKVRYWAMIVLMDISPLRSWFDSRIQASLFEPLCDKLMIVAHAFRGIRDYDEWAAQYEDLLTQHLS</sequence>
<accession>A0A1G1SVS0</accession>